<accession>A0A402D9M9</accession>
<dbReference type="InterPro" id="IPR041356">
    <property type="entry name" value="PGM1_C"/>
</dbReference>
<feature type="domain" description="PGM1 C-terminal" evidence="1">
    <location>
        <begin position="504"/>
        <end position="557"/>
    </location>
</feature>
<dbReference type="Proteomes" id="UP000289660">
    <property type="component" value="Unassembled WGS sequence"/>
</dbReference>
<name>A0A402D9M9_MICAE</name>
<dbReference type="InterPro" id="IPR056855">
    <property type="entry name" value="ATP-grasp_IQCH"/>
</dbReference>
<gene>
    <name evidence="3" type="ORF">MiAbB_00784</name>
</gene>
<protein>
    <submittedName>
        <fullName evidence="3">Uncharacterized protein</fullName>
    </submittedName>
</protein>
<dbReference type="Pfam" id="PF18105">
    <property type="entry name" value="PGM1_C"/>
    <property type="match status" value="1"/>
</dbReference>
<dbReference type="AlphaFoldDB" id="A0A402D9M9"/>
<evidence type="ECO:0000259" key="2">
    <source>
        <dbReference type="Pfam" id="PF24923"/>
    </source>
</evidence>
<sequence length="583" mass="66383">MIKRDTESTVSLFNGNDPRDWGILRKERHWRRQALKIDKIQVSATPEVGQTMLLDRDLMLEKRLRYQELQEKLKEIWQGENVLESDECDYDILVIPSFSIDQRVGQKVAGFLHYEERLLFSLIRLRHPKTRLIYVTAQPLSRMVIDYYLQLLPGIPFSHANNRLLLLTTHDNSFQPLTQKILDRPRLVARIRQALRRDRAYMVCFNSTNLERELSLQLDIPLFACSPDLLYWGSKSGSREIFGQGNIPHPDGSLQVNTVKDLLYEAASLWSRQPQLKRMVVKLNEGLSGEGNAVLDLRPLGEIVDSNSLDLSEKMNLLAKLLDKMSFQARDENWDSFSGRIAELGAIVEAFIEGEEKRSPSVQGYITPTGEVKILSTHDQILGGPDGQIYLGCHFPADENYRLQLQELGLKIGEILAAKGAIERYGVDFVAVKNPETLVWDLQAIEINLRKGGTTHPFMTLKLLTNGKYDRETGLFFSQPHQEKYYIASDNLHKPQYKGLLPDDLMDIIAKHHLHFDSSSKTGTVFHLMGALSEFGKLGLTCIGNSSEEAAAIYQRVEQVLDWETEPSSINLGYYSGLPITWI</sequence>
<dbReference type="PANTHER" id="PTHR14465">
    <property type="entry name" value="IQ DOMAIN-CONTAINING PROTEIN H"/>
    <property type="match status" value="1"/>
</dbReference>
<evidence type="ECO:0000313" key="3">
    <source>
        <dbReference type="EMBL" id="GCE58874.1"/>
    </source>
</evidence>
<organism evidence="3 4">
    <name type="scientific">Microcystis aeruginosa NIES-4285</name>
    <dbReference type="NCBI Taxonomy" id="2497681"/>
    <lineage>
        <taxon>Bacteria</taxon>
        <taxon>Bacillati</taxon>
        <taxon>Cyanobacteriota</taxon>
        <taxon>Cyanophyceae</taxon>
        <taxon>Oscillatoriophycideae</taxon>
        <taxon>Chroococcales</taxon>
        <taxon>Microcystaceae</taxon>
        <taxon>Microcystis</taxon>
    </lineage>
</organism>
<evidence type="ECO:0000259" key="1">
    <source>
        <dbReference type="Pfam" id="PF18105"/>
    </source>
</evidence>
<dbReference type="InterPro" id="IPR038752">
    <property type="entry name" value="IQCH"/>
</dbReference>
<reference evidence="4" key="1">
    <citation type="submission" date="2018-12" db="EMBL/GenBank/DDBJ databases">
        <title>Genome sequence of Microcystis aeruginosa NIES-4285.</title>
        <authorList>
            <person name="Tanabe Y."/>
        </authorList>
    </citation>
    <scope>NUCLEOTIDE SEQUENCE [LARGE SCALE GENOMIC DNA]</scope>
    <source>
        <strain evidence="4">NIES-4285</strain>
    </source>
</reference>
<feature type="domain" description="IQCH-like ATP-grasp" evidence="2">
    <location>
        <begin position="231"/>
        <end position="470"/>
    </location>
</feature>
<comment type="caution">
    <text evidence="3">The sequence shown here is derived from an EMBL/GenBank/DDBJ whole genome shotgun (WGS) entry which is preliminary data.</text>
</comment>
<evidence type="ECO:0000313" key="4">
    <source>
        <dbReference type="Proteomes" id="UP000289660"/>
    </source>
</evidence>
<proteinExistence type="predicted"/>
<dbReference type="Pfam" id="PF24923">
    <property type="entry name" value="ATP-grasp_IQCH"/>
    <property type="match status" value="1"/>
</dbReference>
<dbReference type="EMBL" id="BIFY01000008">
    <property type="protein sequence ID" value="GCE58874.1"/>
    <property type="molecule type" value="Genomic_DNA"/>
</dbReference>
<dbReference type="PANTHER" id="PTHR14465:SF0">
    <property type="entry name" value="IQ DOMAIN-CONTAINING PROTEIN H"/>
    <property type="match status" value="1"/>
</dbReference>